<evidence type="ECO:0000313" key="4">
    <source>
        <dbReference type="EMBL" id="CAB5386459.1"/>
    </source>
</evidence>
<gene>
    <name evidence="4" type="ORF">CHRIB12_LOCUS19700</name>
</gene>
<keyword evidence="1" id="KW-0863">Zinc-finger</keyword>
<accession>A0A915ZSE7</accession>
<evidence type="ECO:0000256" key="2">
    <source>
        <dbReference type="SAM" id="MobiDB-lite"/>
    </source>
</evidence>
<dbReference type="GO" id="GO:0008270">
    <property type="term" value="F:zinc ion binding"/>
    <property type="evidence" value="ECO:0007669"/>
    <property type="project" value="UniProtKB-KW"/>
</dbReference>
<evidence type="ECO:0000259" key="3">
    <source>
        <dbReference type="PROSITE" id="PS50089"/>
    </source>
</evidence>
<proteinExistence type="predicted"/>
<feature type="compositionally biased region" description="Polar residues" evidence="2">
    <location>
        <begin position="154"/>
        <end position="169"/>
    </location>
</feature>
<dbReference type="AlphaFoldDB" id="A0A915ZSE7"/>
<feature type="region of interest" description="Disordered" evidence="2">
    <location>
        <begin position="151"/>
        <end position="279"/>
    </location>
</feature>
<feature type="compositionally biased region" description="Polar residues" evidence="2">
    <location>
        <begin position="189"/>
        <end position="222"/>
    </location>
</feature>
<feature type="domain" description="RING-type" evidence="3">
    <location>
        <begin position="57"/>
        <end position="106"/>
    </location>
</feature>
<dbReference type="OrthoDB" id="2428595at2759"/>
<dbReference type="PROSITE" id="PS50089">
    <property type="entry name" value="ZF_RING_2"/>
    <property type="match status" value="1"/>
</dbReference>
<feature type="region of interest" description="Disordered" evidence="2">
    <location>
        <begin position="1"/>
        <end position="27"/>
    </location>
</feature>
<name>A0A915ZSE7_9GLOM</name>
<dbReference type="EMBL" id="CAGKOT010000056">
    <property type="protein sequence ID" value="CAB5386459.1"/>
    <property type="molecule type" value="Genomic_DNA"/>
</dbReference>
<keyword evidence="1" id="KW-0862">Zinc</keyword>
<comment type="caution">
    <text evidence="4">The sequence shown here is derived from an EMBL/GenBank/DDBJ whole genome shotgun (WGS) entry which is preliminary data.</text>
</comment>
<reference evidence="4" key="1">
    <citation type="submission" date="2020-05" db="EMBL/GenBank/DDBJ databases">
        <authorList>
            <person name="Rincon C."/>
            <person name="Sanders R I."/>
            <person name="Robbins C."/>
            <person name="Chaturvedi A."/>
        </authorList>
    </citation>
    <scope>NUCLEOTIDE SEQUENCE</scope>
    <source>
        <strain evidence="4">CHB12</strain>
    </source>
</reference>
<keyword evidence="1" id="KW-0479">Metal-binding</keyword>
<feature type="region of interest" description="Disordered" evidence="2">
    <location>
        <begin position="513"/>
        <end position="534"/>
    </location>
</feature>
<dbReference type="InterPro" id="IPR001841">
    <property type="entry name" value="Znf_RING"/>
</dbReference>
<dbReference type="VEuPathDB" id="FungiDB:RhiirFUN_003005"/>
<dbReference type="VEuPathDB" id="FungiDB:RhiirFUN_018448"/>
<dbReference type="Proteomes" id="UP000684084">
    <property type="component" value="Unassembled WGS sequence"/>
</dbReference>
<organism evidence="4 5">
    <name type="scientific">Rhizophagus irregularis</name>
    <dbReference type="NCBI Taxonomy" id="588596"/>
    <lineage>
        <taxon>Eukaryota</taxon>
        <taxon>Fungi</taxon>
        <taxon>Fungi incertae sedis</taxon>
        <taxon>Mucoromycota</taxon>
        <taxon>Glomeromycotina</taxon>
        <taxon>Glomeromycetes</taxon>
        <taxon>Glomerales</taxon>
        <taxon>Glomeraceae</taxon>
        <taxon>Rhizophagus</taxon>
    </lineage>
</organism>
<protein>
    <recommendedName>
        <fullName evidence="3">RING-type domain-containing protein</fullName>
    </recommendedName>
</protein>
<sequence length="916" mass="104437">MASEPSSATIASEPSTGTSEIQTDTSEPSQLEVLALNYLRNQEISTIPSRILKLNPCSICQRVILKFRFQSFVVLDCEHLFHRQCLENYIMQADTDPFTLTCPSCNVIIELTREEAVLASGKYHLQKKQTDTGQGDEDLMASLGFVEGDFRAGQGSQSKHVTMKDQATSPIMIEDDDDNQSNSVDNRTPENQANSNDEIRATNTQDNLENQSNVNSGNDTNVQESESQSRRNSSRRRTSPRITREQEKFQALLQELSTPAKGEKAENVDEEEDADGSVSQSLARLYQKATRAGLRVTKANQDEILCWYKYAEGFENRVREIRSQDTSVTDPTARSQAYREVSQHLPGITEANLQYVNHKYFDRTYSEWSIIGFLNECTIEPLRNKIGQYLTSLENIINTEKGRRRDKAQQLYNQYKMVTELVLPHFECRQPLSLSDILDTRPDRALARKWDSDRSHNQFHIHQPTFTNGGTNNVNISGLVEGGTFNAGSNSMSQNKVDNYGQKKIDEYFSFSRHRKRQNENDYEEELPSTPPNKIRATTRTLRETSPTSLLYDEDTSSSDSEIRPTLLINVFQDQQQKPVAKQSEQSGSVPIPKIDLNGYGRVLISVSFKDKHTRTPLNIGVVNFHDNSCTKPLPSSMITHIQNQMENEEDSTIFFDDNKKFGIVKFEIDVDEDVIGFLDEFWNCKSIDALRQILHKNSVHNRPNFNFDINYAYQFFNHMYNLYSNDMLAQTLTESEYTAYVWTPLLHYAFMDKGEIRISSGEVSSTAYEKLKKLAQIQEKSGPRMDSSAVILSIGQEVLIQENGSAYLALPTVSRPEIHKFEVYMIQTNELSLSLYVASYVFENTICMFGLTDITIPRTIEAFPKCVEAVFKVLSWKARTRKNTKIFHELIGKSASQHHEKKYFSPKKIANQAKP</sequence>
<evidence type="ECO:0000313" key="5">
    <source>
        <dbReference type="Proteomes" id="UP000684084"/>
    </source>
</evidence>
<evidence type="ECO:0000256" key="1">
    <source>
        <dbReference type="PROSITE-ProRule" id="PRU00175"/>
    </source>
</evidence>
<dbReference type="SMART" id="SM00184">
    <property type="entry name" value="RING"/>
    <property type="match status" value="1"/>
</dbReference>